<proteinExistence type="inferred from homology"/>
<keyword evidence="7" id="KW-1185">Reference proteome</keyword>
<feature type="domain" description="Pirin N-terminal" evidence="4">
    <location>
        <begin position="8"/>
        <end position="119"/>
    </location>
</feature>
<gene>
    <name evidence="6" type="ORF">GTU67_02865</name>
</gene>
<dbReference type="Gene3D" id="2.60.120.10">
    <property type="entry name" value="Jelly Rolls"/>
    <property type="match status" value="2"/>
</dbReference>
<comment type="similarity">
    <text evidence="1 3">Belongs to the pirin family.</text>
</comment>
<evidence type="ECO:0000256" key="1">
    <source>
        <dbReference type="ARBA" id="ARBA00008416"/>
    </source>
</evidence>
<dbReference type="GO" id="GO:0046872">
    <property type="term" value="F:metal ion binding"/>
    <property type="evidence" value="ECO:0007669"/>
    <property type="project" value="UniProtKB-KW"/>
</dbReference>
<protein>
    <submittedName>
        <fullName evidence="6">Pirin family protein</fullName>
    </submittedName>
</protein>
<keyword evidence="2" id="KW-0408">Iron</keyword>
<dbReference type="Pfam" id="PF02678">
    <property type="entry name" value="Pirin"/>
    <property type="match status" value="1"/>
</dbReference>
<dbReference type="InterPro" id="IPR014710">
    <property type="entry name" value="RmlC-like_jellyroll"/>
</dbReference>
<dbReference type="PANTHER" id="PTHR43212">
    <property type="entry name" value="QUERCETIN 2,3-DIOXYGENASE"/>
    <property type="match status" value="1"/>
</dbReference>
<feature type="binding site" evidence="2">
    <location>
        <position position="59"/>
    </location>
    <ligand>
        <name>Fe cation</name>
        <dbReference type="ChEBI" id="CHEBI:24875"/>
    </ligand>
</feature>
<dbReference type="RefSeq" id="WP_185778673.1">
    <property type="nucleotide sequence ID" value="NZ_JACJUU010000002.1"/>
</dbReference>
<evidence type="ECO:0000256" key="2">
    <source>
        <dbReference type="PIRSR" id="PIRSR006232-1"/>
    </source>
</evidence>
<comment type="cofactor">
    <cofactor evidence="2">
        <name>Fe cation</name>
        <dbReference type="ChEBI" id="CHEBI:24875"/>
    </cofactor>
    <text evidence="2">Binds 1 Fe cation per subunit.</text>
</comment>
<reference evidence="6 7" key="1">
    <citation type="submission" date="2020-08" db="EMBL/GenBank/DDBJ databases">
        <title>Paraeoetvoesia sp. YC-7-48 draft genome sequence.</title>
        <authorList>
            <person name="Yao L."/>
        </authorList>
    </citation>
    <scope>NUCLEOTIDE SEQUENCE [LARGE SCALE GENOMIC DNA]</scope>
    <source>
        <strain evidence="7">YC-7-48</strain>
    </source>
</reference>
<feature type="domain" description="Quercetin 2,3-dioxygenase C-terminal cupin" evidence="5">
    <location>
        <begin position="146"/>
        <end position="231"/>
    </location>
</feature>
<dbReference type="CDD" id="cd02910">
    <property type="entry name" value="cupin_Yhhw_N"/>
    <property type="match status" value="1"/>
</dbReference>
<dbReference type="InterPro" id="IPR041602">
    <property type="entry name" value="Quercetinase_C"/>
</dbReference>
<dbReference type="PIRSF" id="PIRSF006232">
    <property type="entry name" value="Pirin"/>
    <property type="match status" value="1"/>
</dbReference>
<dbReference type="InterPro" id="IPR012093">
    <property type="entry name" value="Pirin"/>
</dbReference>
<feature type="binding site" evidence="2">
    <location>
        <position position="57"/>
    </location>
    <ligand>
        <name>Fe cation</name>
        <dbReference type="ChEBI" id="CHEBI:24875"/>
    </ligand>
</feature>
<dbReference type="Proteomes" id="UP000545386">
    <property type="component" value="Unassembled WGS sequence"/>
</dbReference>
<feature type="binding site" evidence="2">
    <location>
        <position position="103"/>
    </location>
    <ligand>
        <name>Fe cation</name>
        <dbReference type="ChEBI" id="CHEBI:24875"/>
    </ligand>
</feature>
<dbReference type="InterPro" id="IPR011051">
    <property type="entry name" value="RmlC_Cupin_sf"/>
</dbReference>
<evidence type="ECO:0000313" key="6">
    <source>
        <dbReference type="EMBL" id="MBC2768853.1"/>
    </source>
</evidence>
<evidence type="ECO:0000259" key="4">
    <source>
        <dbReference type="Pfam" id="PF02678"/>
    </source>
</evidence>
<organism evidence="6 7">
    <name type="scientific">Pusillimonas minor</name>
    <dbReference type="NCBI Taxonomy" id="2697024"/>
    <lineage>
        <taxon>Bacteria</taxon>
        <taxon>Pseudomonadati</taxon>
        <taxon>Pseudomonadota</taxon>
        <taxon>Betaproteobacteria</taxon>
        <taxon>Burkholderiales</taxon>
        <taxon>Alcaligenaceae</taxon>
        <taxon>Pusillimonas</taxon>
    </lineage>
</organism>
<sequence length="232" mass="25410">MIEIRKAEDRGHANHGWLNSHHTFSFANYYDPDQMGWSALRVINDDTVAPAQGFGAHGHRNMEIFSYVLEGALAHKDSLGSGSVLRPGDVQLMSAGTGIRHSEFNGSQEAPTHFLQIWITPNETETAPGYQERFFTEDEKRGQLRLLVSPAGEDDALKIRQDARIYAALLDDNDAITKPIDPARHGYVHVAKGKVTLNGHALKAGDGARILGESTLTLANGDDAEVLVFDLP</sequence>
<dbReference type="CDD" id="cd20311">
    <property type="entry name" value="cupin_Yhhw_C"/>
    <property type="match status" value="1"/>
</dbReference>
<keyword evidence="2" id="KW-0479">Metal-binding</keyword>
<dbReference type="EMBL" id="JACJUU010000002">
    <property type="protein sequence ID" value="MBC2768853.1"/>
    <property type="molecule type" value="Genomic_DNA"/>
</dbReference>
<name>A0A842HKT4_9BURK</name>
<evidence type="ECO:0000256" key="3">
    <source>
        <dbReference type="RuleBase" id="RU003457"/>
    </source>
</evidence>
<evidence type="ECO:0000313" key="7">
    <source>
        <dbReference type="Proteomes" id="UP000545386"/>
    </source>
</evidence>
<dbReference type="AlphaFoldDB" id="A0A842HKT4"/>
<feature type="binding site" evidence="2">
    <location>
        <position position="101"/>
    </location>
    <ligand>
        <name>Fe cation</name>
        <dbReference type="ChEBI" id="CHEBI:24875"/>
    </ligand>
</feature>
<dbReference type="InterPro" id="IPR003829">
    <property type="entry name" value="Pirin_N_dom"/>
</dbReference>
<dbReference type="Pfam" id="PF17954">
    <property type="entry name" value="Pirin_C_2"/>
    <property type="match status" value="1"/>
</dbReference>
<dbReference type="PANTHER" id="PTHR43212:SF3">
    <property type="entry name" value="QUERCETIN 2,3-DIOXYGENASE"/>
    <property type="match status" value="1"/>
</dbReference>
<evidence type="ECO:0000259" key="5">
    <source>
        <dbReference type="Pfam" id="PF17954"/>
    </source>
</evidence>
<dbReference type="SUPFAM" id="SSF51182">
    <property type="entry name" value="RmlC-like cupins"/>
    <property type="match status" value="1"/>
</dbReference>
<accession>A0A842HKT4</accession>
<comment type="caution">
    <text evidence="6">The sequence shown here is derived from an EMBL/GenBank/DDBJ whole genome shotgun (WGS) entry which is preliminary data.</text>
</comment>